<dbReference type="Gene3D" id="3.60.10.10">
    <property type="entry name" value="Endonuclease/exonuclease/phosphatase"/>
    <property type="match status" value="1"/>
</dbReference>
<sequence length="155" mass="17575">MVDKYVNTKCGAHLARRAVCRAQCLEGAYPMLLVIPLSFLVEQIFTGHSNNGSNKLPLKILQWNAEGVANKKDALRNRLYEHKIDIACIQETHLTDKIRFPIRRYQCKRIDRAEGRKGGVIILVRNDIQAVEFTKDTNGNAEINGIRIALKTENC</sequence>
<protein>
    <recommendedName>
        <fullName evidence="1">Endonuclease/exonuclease/phosphatase domain-containing protein</fullName>
    </recommendedName>
</protein>
<reference evidence="2 3" key="1">
    <citation type="journal article" date="2021" name="Elife">
        <title>Chloroplast acquisition without the gene transfer in kleptoplastic sea slugs, Plakobranchus ocellatus.</title>
        <authorList>
            <person name="Maeda T."/>
            <person name="Takahashi S."/>
            <person name="Yoshida T."/>
            <person name="Shimamura S."/>
            <person name="Takaki Y."/>
            <person name="Nagai Y."/>
            <person name="Toyoda A."/>
            <person name="Suzuki Y."/>
            <person name="Arimoto A."/>
            <person name="Ishii H."/>
            <person name="Satoh N."/>
            <person name="Nishiyama T."/>
            <person name="Hasebe M."/>
            <person name="Maruyama T."/>
            <person name="Minagawa J."/>
            <person name="Obokata J."/>
            <person name="Shigenobu S."/>
        </authorList>
    </citation>
    <scope>NUCLEOTIDE SEQUENCE [LARGE SCALE GENOMIC DNA]</scope>
</reference>
<dbReference type="InterPro" id="IPR036691">
    <property type="entry name" value="Endo/exonu/phosph_ase_sf"/>
</dbReference>
<keyword evidence="3" id="KW-1185">Reference proteome</keyword>
<accession>A0AAV4IY88</accession>
<dbReference type="Pfam" id="PF03372">
    <property type="entry name" value="Exo_endo_phos"/>
    <property type="match status" value="1"/>
</dbReference>
<evidence type="ECO:0000313" key="2">
    <source>
        <dbReference type="EMBL" id="GFS15509.1"/>
    </source>
</evidence>
<dbReference type="InterPro" id="IPR005135">
    <property type="entry name" value="Endo/exonuclease/phosphatase"/>
</dbReference>
<feature type="domain" description="Endonuclease/exonuclease/phosphatase" evidence="1">
    <location>
        <begin position="61"/>
        <end position="150"/>
    </location>
</feature>
<dbReference type="Proteomes" id="UP000762676">
    <property type="component" value="Unassembled WGS sequence"/>
</dbReference>
<dbReference type="EMBL" id="BMAT01009877">
    <property type="protein sequence ID" value="GFS15509.1"/>
    <property type="molecule type" value="Genomic_DNA"/>
</dbReference>
<evidence type="ECO:0000313" key="3">
    <source>
        <dbReference type="Proteomes" id="UP000762676"/>
    </source>
</evidence>
<comment type="caution">
    <text evidence="2">The sequence shown here is derived from an EMBL/GenBank/DDBJ whole genome shotgun (WGS) entry which is preliminary data.</text>
</comment>
<organism evidence="2 3">
    <name type="scientific">Elysia marginata</name>
    <dbReference type="NCBI Taxonomy" id="1093978"/>
    <lineage>
        <taxon>Eukaryota</taxon>
        <taxon>Metazoa</taxon>
        <taxon>Spiralia</taxon>
        <taxon>Lophotrochozoa</taxon>
        <taxon>Mollusca</taxon>
        <taxon>Gastropoda</taxon>
        <taxon>Heterobranchia</taxon>
        <taxon>Euthyneura</taxon>
        <taxon>Panpulmonata</taxon>
        <taxon>Sacoglossa</taxon>
        <taxon>Placobranchoidea</taxon>
        <taxon>Plakobranchidae</taxon>
        <taxon>Elysia</taxon>
    </lineage>
</organism>
<dbReference type="GO" id="GO:0003824">
    <property type="term" value="F:catalytic activity"/>
    <property type="evidence" value="ECO:0007669"/>
    <property type="project" value="InterPro"/>
</dbReference>
<evidence type="ECO:0000259" key="1">
    <source>
        <dbReference type="Pfam" id="PF03372"/>
    </source>
</evidence>
<dbReference type="SUPFAM" id="SSF56219">
    <property type="entry name" value="DNase I-like"/>
    <property type="match status" value="1"/>
</dbReference>
<name>A0AAV4IY88_9GAST</name>
<dbReference type="AlphaFoldDB" id="A0AAV4IY88"/>
<gene>
    <name evidence="2" type="ORF">ElyMa_004934500</name>
</gene>
<proteinExistence type="predicted"/>